<evidence type="ECO:0000313" key="3">
    <source>
        <dbReference type="Proteomes" id="UP001501624"/>
    </source>
</evidence>
<evidence type="ECO:0000259" key="1">
    <source>
        <dbReference type="Pfam" id="PF04326"/>
    </source>
</evidence>
<dbReference type="EMBL" id="BAABCM010000003">
    <property type="protein sequence ID" value="GAA3809013.1"/>
    <property type="molecule type" value="Genomic_DNA"/>
</dbReference>
<dbReference type="Pfam" id="PF04326">
    <property type="entry name" value="SLFN_AlbA_2"/>
    <property type="match status" value="1"/>
</dbReference>
<dbReference type="InterPro" id="IPR007421">
    <property type="entry name" value="Schlafen_AlbA_2_dom"/>
</dbReference>
<organism evidence="2 3">
    <name type="scientific">Amycolatopsis tucumanensis</name>
    <dbReference type="NCBI Taxonomy" id="401106"/>
    <lineage>
        <taxon>Bacteria</taxon>
        <taxon>Bacillati</taxon>
        <taxon>Actinomycetota</taxon>
        <taxon>Actinomycetes</taxon>
        <taxon>Pseudonocardiales</taxon>
        <taxon>Pseudonocardiaceae</taxon>
        <taxon>Amycolatopsis</taxon>
    </lineage>
</organism>
<dbReference type="InterPro" id="IPR038461">
    <property type="entry name" value="Schlafen_AlbA_2_dom_sf"/>
</dbReference>
<dbReference type="Proteomes" id="UP001501624">
    <property type="component" value="Unassembled WGS sequence"/>
</dbReference>
<feature type="domain" description="Schlafen AlbA-2" evidence="1">
    <location>
        <begin position="283"/>
        <end position="433"/>
    </location>
</feature>
<reference evidence="3" key="1">
    <citation type="journal article" date="2019" name="Int. J. Syst. Evol. Microbiol.">
        <title>The Global Catalogue of Microorganisms (GCM) 10K type strain sequencing project: providing services to taxonomists for standard genome sequencing and annotation.</title>
        <authorList>
            <consortium name="The Broad Institute Genomics Platform"/>
            <consortium name="The Broad Institute Genome Sequencing Center for Infectious Disease"/>
            <person name="Wu L."/>
            <person name="Ma J."/>
        </authorList>
    </citation>
    <scope>NUCLEOTIDE SEQUENCE [LARGE SCALE GENOMIC DNA]</scope>
    <source>
        <strain evidence="3">JCM 17017</strain>
    </source>
</reference>
<proteinExistence type="predicted"/>
<keyword evidence="3" id="KW-1185">Reference proteome</keyword>
<comment type="caution">
    <text evidence="2">The sequence shown here is derived from an EMBL/GenBank/DDBJ whole genome shotgun (WGS) entry which is preliminary data.</text>
</comment>
<evidence type="ECO:0000313" key="2">
    <source>
        <dbReference type="EMBL" id="GAA3809013.1"/>
    </source>
</evidence>
<gene>
    <name evidence="2" type="ORF">GCM10022380_28320</name>
</gene>
<dbReference type="Gene3D" id="3.30.950.30">
    <property type="entry name" value="Schlafen, AAA domain"/>
    <property type="match status" value="1"/>
</dbReference>
<name>A0ABP7I4R2_9PSEU</name>
<accession>A0ABP7I4R2</accession>
<sequence length="449" mass="50241">MRGATEKEIDDVFARINTYGHRLSDQERRQAGVQDDFSTLVRELACEIRGDASSDILGLDKMPSISVDLPMTKHGYEVVADEVFWVNQGILRSTDLRDSMDEQCLADIAASIIGGQLIERSKEALDSIYQADSAESQRIIDALDVYGADRFKQELKYCIDELLKVCEAGTPSKLRNIIFERRSTNPFPAVFTILMIAFHEALIGSQKKIADYAGVKRAISGLYSRIDTSRKSTASVERRKNADTVKGLIFPHLVSGSPRDYSANHSTTDIDVVIRRSEIELPHYELKQEILELKSPRKIDNGVFDKVLKTICAIANNGQDRTGSIIIGVTDKDSAAARIRALDGVEPRRVGQRLVVGVKREAKALKESPEEYFARWKNAVRQSPLSQPLRDDVLSSIDFNDYYGLGLIIISVPPQKDLSFFGDDVYFRRGDETVMATGQREAAQIGRRF</sequence>
<protein>
    <recommendedName>
        <fullName evidence="1">Schlafen AlbA-2 domain-containing protein</fullName>
    </recommendedName>
</protein>